<feature type="transmembrane region" description="Helical" evidence="1">
    <location>
        <begin position="370"/>
        <end position="388"/>
    </location>
</feature>
<evidence type="ECO:0000313" key="2">
    <source>
        <dbReference type="EMBL" id="MDQ0199072.1"/>
    </source>
</evidence>
<comment type="caution">
    <text evidence="2">The sequence shown here is derived from an EMBL/GenBank/DDBJ whole genome shotgun (WGS) entry which is preliminary data.</text>
</comment>
<dbReference type="PANTHER" id="PTHR37422">
    <property type="entry name" value="TEICHURONIC ACID BIOSYNTHESIS PROTEIN TUAE"/>
    <property type="match status" value="1"/>
</dbReference>
<keyword evidence="1" id="KW-0472">Membrane</keyword>
<dbReference type="RefSeq" id="WP_307407600.1">
    <property type="nucleotide sequence ID" value="NZ_JAUSTW010000003.1"/>
</dbReference>
<proteinExistence type="predicted"/>
<keyword evidence="1" id="KW-1133">Transmembrane helix</keyword>
<keyword evidence="1" id="KW-0812">Transmembrane</keyword>
<feature type="transmembrane region" description="Helical" evidence="1">
    <location>
        <begin position="180"/>
        <end position="200"/>
    </location>
</feature>
<dbReference type="Proteomes" id="UP001224122">
    <property type="component" value="Unassembled WGS sequence"/>
</dbReference>
<feature type="transmembrane region" description="Helical" evidence="1">
    <location>
        <begin position="95"/>
        <end position="117"/>
    </location>
</feature>
<reference evidence="2 3" key="1">
    <citation type="submission" date="2023-07" db="EMBL/GenBank/DDBJ databases">
        <title>Genomic Encyclopedia of Type Strains, Phase IV (KMG-IV): sequencing the most valuable type-strain genomes for metagenomic binning, comparative biology and taxonomic classification.</title>
        <authorList>
            <person name="Goeker M."/>
        </authorList>
    </citation>
    <scope>NUCLEOTIDE SEQUENCE [LARGE SCALE GENOMIC DNA]</scope>
    <source>
        <strain evidence="2 3">DSM 27594</strain>
    </source>
</reference>
<dbReference type="PANTHER" id="PTHR37422:SF23">
    <property type="entry name" value="TEICHURONIC ACID BIOSYNTHESIS PROTEIN TUAE"/>
    <property type="match status" value="1"/>
</dbReference>
<feature type="transmembrane region" description="Helical" evidence="1">
    <location>
        <begin position="421"/>
        <end position="437"/>
    </location>
</feature>
<feature type="transmembrane region" description="Helical" evidence="1">
    <location>
        <begin position="228"/>
        <end position="246"/>
    </location>
</feature>
<evidence type="ECO:0008006" key="4">
    <source>
        <dbReference type="Google" id="ProtNLM"/>
    </source>
</evidence>
<evidence type="ECO:0000256" key="1">
    <source>
        <dbReference type="SAM" id="Phobius"/>
    </source>
</evidence>
<dbReference type="EMBL" id="JAUSTW010000003">
    <property type="protein sequence ID" value="MDQ0199072.1"/>
    <property type="molecule type" value="Genomic_DNA"/>
</dbReference>
<evidence type="ECO:0000313" key="3">
    <source>
        <dbReference type="Proteomes" id="UP001224122"/>
    </source>
</evidence>
<feature type="transmembrane region" description="Helical" evidence="1">
    <location>
        <begin position="7"/>
        <end position="25"/>
    </location>
</feature>
<protein>
    <recommendedName>
        <fullName evidence="4">O-antigen ligase family protein</fullName>
    </recommendedName>
</protein>
<keyword evidence="3" id="KW-1185">Reference proteome</keyword>
<organism evidence="2 3">
    <name type="scientific">Neobacillus ginsengisoli</name>
    <dbReference type="NCBI Taxonomy" id="904295"/>
    <lineage>
        <taxon>Bacteria</taxon>
        <taxon>Bacillati</taxon>
        <taxon>Bacillota</taxon>
        <taxon>Bacilli</taxon>
        <taxon>Bacillales</taxon>
        <taxon>Bacillaceae</taxon>
        <taxon>Neobacillus</taxon>
    </lineage>
</organism>
<feature type="transmembrane region" description="Helical" evidence="1">
    <location>
        <begin position="266"/>
        <end position="284"/>
    </location>
</feature>
<name>A0ABT9XU38_9BACI</name>
<feature type="transmembrane region" description="Helical" evidence="1">
    <location>
        <begin position="207"/>
        <end position="222"/>
    </location>
</feature>
<feature type="transmembrane region" description="Helical" evidence="1">
    <location>
        <begin position="70"/>
        <end position="89"/>
    </location>
</feature>
<feature type="transmembrane region" description="Helical" evidence="1">
    <location>
        <begin position="31"/>
        <end position="49"/>
    </location>
</feature>
<accession>A0ABT9XU38</accession>
<sequence length="451" mass="51638">MNKFEKILLSLFFIELFVGGGGRLIDFHIVSIRQVLFLLLLATFVVRIIKEKAIFNKDINTFFRLNPVSIGIYALMGWFVVSSLIGLLHHHPRGAVVQAFFRVSFFVLYFPLAYYISKDRFSVKRIITILKYSALAVAIFTITVSLLGKTVFSGDNFQSFYDFMNWMMNDDLYFRPSNSVFYKSHFYVLVALIISLNAILNKKFTKVDIAILILGSFSLIWSETRGFLLAFMLSVFMIIVLDVKVLVDPLKGLSRKLQILVQSKQFIKKFVILIVIMVAVPFLYQNMTLDRFGSSTVDQSSTTHVKKHKKKVTKEVNDVSVNARMKFIVASKDILKHPTNLVFGSGYGTTIAGRITGIEMSFLQILVEQGIIGFATWVFLFFIVYYNYYAAYRKGYKLTTLDISFMAAFMGILLLTNINPFINNPIGIGFFLMLLVVSQNKKQFKLNEEFE</sequence>
<feature type="transmembrane region" description="Helical" evidence="1">
    <location>
        <begin position="129"/>
        <end position="148"/>
    </location>
</feature>
<dbReference type="InterPro" id="IPR051533">
    <property type="entry name" value="WaaL-like"/>
</dbReference>
<gene>
    <name evidence="2" type="ORF">J2S10_002230</name>
</gene>